<feature type="transmembrane region" description="Helical" evidence="1">
    <location>
        <begin position="35"/>
        <end position="54"/>
    </location>
</feature>
<keyword evidence="1" id="KW-0472">Membrane</keyword>
<proteinExistence type="predicted"/>
<evidence type="ECO:0000256" key="1">
    <source>
        <dbReference type="SAM" id="Phobius"/>
    </source>
</evidence>
<sequence>MDNPFVLAALISFCYLVIKFGEMRLIEKENKPLKIILKDMFLVYFSCVLGIFFVQQVGDDPISFLADNKKSITAVFTNSPDF</sequence>
<reference evidence="2" key="1">
    <citation type="journal article" date="2020" name="Nature">
        <title>Giant virus diversity and host interactions through global metagenomics.</title>
        <authorList>
            <person name="Schulz F."/>
            <person name="Roux S."/>
            <person name="Paez-Espino D."/>
            <person name="Jungbluth S."/>
            <person name="Walsh D.A."/>
            <person name="Denef V.J."/>
            <person name="McMahon K.D."/>
            <person name="Konstantinidis K.T."/>
            <person name="Eloe-Fadrosh E.A."/>
            <person name="Kyrpides N.C."/>
            <person name="Woyke T."/>
        </authorList>
    </citation>
    <scope>NUCLEOTIDE SEQUENCE</scope>
    <source>
        <strain evidence="2">GVMAG-S-ERX555965-48</strain>
    </source>
</reference>
<dbReference type="EMBL" id="MN738771">
    <property type="protein sequence ID" value="QHS84012.1"/>
    <property type="molecule type" value="Genomic_DNA"/>
</dbReference>
<protein>
    <submittedName>
        <fullName evidence="2">Uncharacterized protein</fullName>
    </submittedName>
</protein>
<keyword evidence="1" id="KW-1133">Transmembrane helix</keyword>
<name>A0A6C0AW73_9ZZZZ</name>
<evidence type="ECO:0000313" key="2">
    <source>
        <dbReference type="EMBL" id="QHS84012.1"/>
    </source>
</evidence>
<accession>A0A6C0AW73</accession>
<keyword evidence="1" id="KW-0812">Transmembrane</keyword>
<feature type="transmembrane region" description="Helical" evidence="1">
    <location>
        <begin position="6"/>
        <end position="23"/>
    </location>
</feature>
<dbReference type="AlphaFoldDB" id="A0A6C0AW73"/>
<organism evidence="2">
    <name type="scientific">viral metagenome</name>
    <dbReference type="NCBI Taxonomy" id="1070528"/>
    <lineage>
        <taxon>unclassified sequences</taxon>
        <taxon>metagenomes</taxon>
        <taxon>organismal metagenomes</taxon>
    </lineage>
</organism>